<organism evidence="1 2">
    <name type="scientific">Segatella oris C735</name>
    <dbReference type="NCBI Taxonomy" id="563008"/>
    <lineage>
        <taxon>Bacteria</taxon>
        <taxon>Pseudomonadati</taxon>
        <taxon>Bacteroidota</taxon>
        <taxon>Bacteroidia</taxon>
        <taxon>Bacteroidales</taxon>
        <taxon>Prevotellaceae</taxon>
        <taxon>Segatella</taxon>
    </lineage>
</organism>
<reference evidence="1 2" key="1">
    <citation type="submission" date="2010-02" db="EMBL/GenBank/DDBJ databases">
        <title>The Genome Sequence of Prevotella oris strain C735.</title>
        <authorList>
            <consortium name="The Broad Institute Genome Sequencing Platform"/>
            <person name="Ward D."/>
            <person name="Feldgarden M."/>
            <person name="Earl A."/>
            <person name="Young S.K."/>
            <person name="Zeng Q."/>
            <person name="Koehrsen M."/>
            <person name="Alvarado L."/>
            <person name="Berlin A."/>
            <person name="Bochicchio J."/>
            <person name="Borenstein D."/>
            <person name="Chapman S.B."/>
            <person name="Chen Z."/>
            <person name="Engels R."/>
            <person name="Freedman E."/>
            <person name="Gellesch M."/>
            <person name="Goldberg J."/>
            <person name="Griggs A."/>
            <person name="Gujja S."/>
            <person name="Heilman E."/>
            <person name="Heiman D."/>
            <person name="Hepburn T."/>
            <person name="Howarth C."/>
            <person name="Jen D."/>
            <person name="Larson L."/>
            <person name="Mehta T."/>
            <person name="Park D."/>
            <person name="Pearson M."/>
            <person name="Roberts A."/>
            <person name="Saif S."/>
            <person name="Shea T."/>
            <person name="Shenoy N."/>
            <person name="Sisk P."/>
            <person name="Stolte C."/>
            <person name="Sykes S."/>
            <person name="Thomson T."/>
            <person name="Walk T."/>
            <person name="White J."/>
            <person name="Yandava C."/>
            <person name="Sibley C.D."/>
            <person name="Field T.R."/>
            <person name="Grinwis M."/>
            <person name="Eshaghurshan C.S."/>
            <person name="Surette M.G."/>
            <person name="Haas B."/>
            <person name="Nusbaum C."/>
            <person name="Birren B."/>
        </authorList>
    </citation>
    <scope>NUCLEOTIDE SEQUENCE [LARGE SCALE GENOMIC DNA]</scope>
    <source>
        <strain evidence="1 2">C735</strain>
    </source>
</reference>
<dbReference type="eggNOG" id="COG4122">
    <property type="taxonomic scope" value="Bacteria"/>
</dbReference>
<dbReference type="RefSeq" id="WP_004378198.1">
    <property type="nucleotide sequence ID" value="NZ_GL349569.1"/>
</dbReference>
<dbReference type="EMBL" id="GL349569">
    <property type="protein sequence ID" value="EFI48279.1"/>
    <property type="molecule type" value="Genomic_DNA"/>
</dbReference>
<name>D7NED2_9BACT</name>
<gene>
    <name evidence="1" type="ORF">HMPREF0665_01908</name>
</gene>
<proteinExistence type="predicted"/>
<dbReference type="AlphaFoldDB" id="D7NED2"/>
<evidence type="ECO:0000313" key="2">
    <source>
        <dbReference type="Proteomes" id="UP000003805"/>
    </source>
</evidence>
<dbReference type="Proteomes" id="UP000003805">
    <property type="component" value="Unassembled WGS sequence"/>
</dbReference>
<keyword evidence="2" id="KW-1185">Reference proteome</keyword>
<dbReference type="HOGENOM" id="CLU_083598_1_0_10"/>
<sequence>MIRYHIRRIWNWLHRMGYSRGFGVQSPSAYSFIRYVLNEHYPYYAYAPLCEKHKAESHATKKKGRLFFRLANFAQATCWYDYLPATKAYADYVCAGCQSTVFKPIDATAIPQHFRIARLSMKGDYKAVYEALSAVATADSILILEGIYDNRDTKAFWKQVVERVEAVTTYDLYSCGIVLFDTSKFKHHYIVNF</sequence>
<protein>
    <submittedName>
        <fullName evidence="1">Uncharacterized protein</fullName>
    </submittedName>
</protein>
<accession>D7NED2</accession>
<evidence type="ECO:0000313" key="1">
    <source>
        <dbReference type="EMBL" id="EFI48279.1"/>
    </source>
</evidence>